<dbReference type="SUPFAM" id="SSF55186">
    <property type="entry name" value="ThrRS/AlaRS common domain"/>
    <property type="match status" value="1"/>
</dbReference>
<dbReference type="FunFam" id="3.30.54.20:FF:000001">
    <property type="entry name" value="Alanine--tRNA ligase"/>
    <property type="match status" value="1"/>
</dbReference>
<dbReference type="Proteomes" id="UP000237883">
    <property type="component" value="Chromosome"/>
</dbReference>
<dbReference type="InterPro" id="IPR002318">
    <property type="entry name" value="Ala-tRNA-lgiase_IIc"/>
</dbReference>
<protein>
    <recommendedName>
        <fullName evidence="13">Alanine--tRNA ligase</fullName>
        <ecNumber evidence="13">6.1.1.7</ecNumber>
    </recommendedName>
    <alternativeName>
        <fullName evidence="13">Alanyl-tRNA synthetase</fullName>
        <shortName evidence="13">AlaRS</shortName>
    </alternativeName>
</protein>
<proteinExistence type="inferred from homology"/>
<dbReference type="GO" id="GO:0140096">
    <property type="term" value="F:catalytic activity, acting on a protein"/>
    <property type="evidence" value="ECO:0007669"/>
    <property type="project" value="UniProtKB-ARBA"/>
</dbReference>
<evidence type="ECO:0000256" key="10">
    <source>
        <dbReference type="ARBA" id="ARBA00023146"/>
    </source>
</evidence>
<comment type="catalytic activity">
    <reaction evidence="12 13">
        <text>tRNA(Ala) + L-alanine + ATP = L-alanyl-tRNA(Ala) + AMP + diphosphate</text>
        <dbReference type="Rhea" id="RHEA:12540"/>
        <dbReference type="Rhea" id="RHEA-COMP:9657"/>
        <dbReference type="Rhea" id="RHEA-COMP:9923"/>
        <dbReference type="ChEBI" id="CHEBI:30616"/>
        <dbReference type="ChEBI" id="CHEBI:33019"/>
        <dbReference type="ChEBI" id="CHEBI:57972"/>
        <dbReference type="ChEBI" id="CHEBI:78442"/>
        <dbReference type="ChEBI" id="CHEBI:78497"/>
        <dbReference type="ChEBI" id="CHEBI:456215"/>
        <dbReference type="EC" id="6.1.1.7"/>
    </reaction>
</comment>
<feature type="coiled-coil region" evidence="14">
    <location>
        <begin position="716"/>
        <end position="743"/>
    </location>
</feature>
<comment type="domain">
    <text evidence="13">Consists of three domains; the N-terminal catalytic domain, the editing domain and the C-terminal C-Ala domain. The editing domain removes incorrectly charged amino acids, while the C-Ala domain, along with tRNA(Ala), serves as a bridge to cooperatively bring together the editing and aminoacylation centers thus stimulating deacylation of misacylated tRNAs.</text>
</comment>
<keyword evidence="4 13" id="KW-0479">Metal-binding</keyword>
<dbReference type="Gene3D" id="3.30.54.20">
    <property type="match status" value="1"/>
</dbReference>
<dbReference type="GO" id="GO:0000049">
    <property type="term" value="F:tRNA binding"/>
    <property type="evidence" value="ECO:0007669"/>
    <property type="project" value="UniProtKB-KW"/>
</dbReference>
<evidence type="ECO:0000256" key="8">
    <source>
        <dbReference type="ARBA" id="ARBA00022884"/>
    </source>
</evidence>
<name>A0A2S0L3D3_9FIRM</name>
<evidence type="ECO:0000256" key="3">
    <source>
        <dbReference type="ARBA" id="ARBA00022598"/>
    </source>
</evidence>
<dbReference type="GO" id="GO:0008270">
    <property type="term" value="F:zinc ion binding"/>
    <property type="evidence" value="ECO:0007669"/>
    <property type="project" value="UniProtKB-UniRule"/>
</dbReference>
<keyword evidence="9 13" id="KW-0648">Protein biosynthesis</keyword>
<comment type="similarity">
    <text evidence="1 13">Belongs to the class-II aminoacyl-tRNA synthetase family.</text>
</comment>
<dbReference type="KEGG" id="mdv:C5Q96_02510"/>
<comment type="subcellular location">
    <subcellularLocation>
        <location evidence="13">Cytoplasm</location>
    </subcellularLocation>
</comment>
<dbReference type="EC" id="6.1.1.7" evidence="13"/>
<accession>A0A2S0L3D3</accession>
<dbReference type="PANTHER" id="PTHR11777:SF9">
    <property type="entry name" value="ALANINE--TRNA LIGASE, CYTOPLASMIC"/>
    <property type="match status" value="1"/>
</dbReference>
<dbReference type="GO" id="GO:0002161">
    <property type="term" value="F:aminoacyl-tRNA deacylase activity"/>
    <property type="evidence" value="ECO:0007669"/>
    <property type="project" value="TreeGrafter"/>
</dbReference>
<keyword evidence="17" id="KW-1185">Reference proteome</keyword>
<dbReference type="InterPro" id="IPR018163">
    <property type="entry name" value="Thr/Ala-tRNA-synth_IIc_edit"/>
</dbReference>
<evidence type="ECO:0000256" key="13">
    <source>
        <dbReference type="HAMAP-Rule" id="MF_00036"/>
    </source>
</evidence>
<feature type="binding site" evidence="13">
    <location>
        <position position="555"/>
    </location>
    <ligand>
        <name>Zn(2+)</name>
        <dbReference type="ChEBI" id="CHEBI:29105"/>
    </ligand>
</feature>
<dbReference type="Gene3D" id="6.10.250.550">
    <property type="match status" value="1"/>
</dbReference>
<dbReference type="FunFam" id="3.30.930.10:FF:000004">
    <property type="entry name" value="Alanine--tRNA ligase"/>
    <property type="match status" value="1"/>
</dbReference>
<sequence>MEKLGLNEIRDLFRDFFVSKGHYAAGSASLIPKNDKSLLIINSGMAPLKAYFAGVETPPSKRMTTCQKCIRTGDIDNVGKTARHGTFFEMLGNFSFGDYFKEESLTWGWEFITEHLNMPKDKLWATIYQDDDEAYDIWIKLGMPAERIVRLGKEDNFWEIGLGPCGPCSEIYYDRGEAYGCGAPDCKPGCECDRYIEFWNHVFSQFSKEDDGSYSNLAHPNIDTGMGLERLACIMQDVDSIFDIDTIRKILDSVAQMAGVDYQAGNEQNDVSLRIITDHLRSMVFMIADGIMPSNEGRGYVLRRLIRRAARHGRLLGIEENNFLAKLMDSVVEVSGGAYPELVEKHDYIKKLIAIEEEQFAKTMDNGMGILEEYIAKLDKNDKMVLDGVDAFKLYDTYGFPVEMTEEILAERGITVDMDGFKENMDRQKELARQGQKSTEDVAWKDAADYDKLPKSKFLGYMEFNADAEVLYVNSSKGKNLLIFDKTPFYATSGGQLHDIGVIIIADKEYHVNDVTKENDIFLHFVDESVDNVNVGDTAELKVDVANRNRTARGHSATHILQQALKDVLGEHVSQAGSYVDNHYLRFDFNHFEAMTHDQIKEVEDIVNDKIDAFLPILMQEMPIAEAQKMGATAIFGEKYGDIVRVVSMGDYSVEFCGGTHIDNTGKIGAFKIISEAGIASGIRRIEAITGTQVIGYTEDKESVISNVCATLKSNASDIEKKAAQLVSDNKELEKTIKSLKADEIAGSLDEIIASGSDINGIKLITKRFDNTDVAQLREMADAIKSSETKSIFVAASVNDGKIAILVSVSDELVSEGFHAGKLVKEIAQVAGGNGGGKAGMAQAGAKDESKLEEAFELAKTLVANK</sequence>
<dbReference type="SUPFAM" id="SSF50447">
    <property type="entry name" value="Translation proteins"/>
    <property type="match status" value="1"/>
</dbReference>
<keyword evidence="10 13" id="KW-0030">Aminoacyl-tRNA synthetase</keyword>
<feature type="binding site" evidence="13">
    <location>
        <position position="559"/>
    </location>
    <ligand>
        <name>Zn(2+)</name>
        <dbReference type="ChEBI" id="CHEBI:29105"/>
    </ligand>
</feature>
<reference evidence="17" key="1">
    <citation type="submission" date="2018-02" db="EMBL/GenBank/DDBJ databases">
        <authorList>
            <person name="Holder M.E."/>
            <person name="Ajami N.J."/>
            <person name="Petrosino J.F."/>
        </authorList>
    </citation>
    <scope>NUCLEOTIDE SEQUENCE [LARGE SCALE GENOMIC DNA]</scope>
    <source>
        <strain evidence="17">CCUG 47132</strain>
    </source>
</reference>
<dbReference type="InterPro" id="IPR018162">
    <property type="entry name" value="Ala-tRNA-ligase_IIc_anticod-bd"/>
</dbReference>
<evidence type="ECO:0000259" key="15">
    <source>
        <dbReference type="PROSITE" id="PS50860"/>
    </source>
</evidence>
<dbReference type="InterPro" id="IPR018165">
    <property type="entry name" value="Ala-tRNA-synth_IIc_core"/>
</dbReference>
<dbReference type="InterPro" id="IPR009000">
    <property type="entry name" value="Transl_B-barrel_sf"/>
</dbReference>
<evidence type="ECO:0000256" key="4">
    <source>
        <dbReference type="ARBA" id="ARBA00022723"/>
    </source>
</evidence>
<dbReference type="EMBL" id="CP027228">
    <property type="protein sequence ID" value="AVM47788.1"/>
    <property type="molecule type" value="Genomic_DNA"/>
</dbReference>
<dbReference type="SUPFAM" id="SSF101353">
    <property type="entry name" value="Putative anticodon-binding domain of alanyl-tRNA synthetase (AlaRS)"/>
    <property type="match status" value="1"/>
</dbReference>
<feature type="binding site" evidence="13">
    <location>
        <position position="661"/>
    </location>
    <ligand>
        <name>Zn(2+)</name>
        <dbReference type="ChEBI" id="CHEBI:29105"/>
    </ligand>
</feature>
<keyword evidence="2 13" id="KW-0820">tRNA-binding</keyword>
<dbReference type="InterPro" id="IPR012947">
    <property type="entry name" value="tRNA_SAD"/>
</dbReference>
<dbReference type="SMART" id="SM00863">
    <property type="entry name" value="tRNA_SAD"/>
    <property type="match status" value="1"/>
</dbReference>
<dbReference type="GeneID" id="78391126"/>
<feature type="binding site" evidence="13">
    <location>
        <position position="657"/>
    </location>
    <ligand>
        <name>Zn(2+)</name>
        <dbReference type="ChEBI" id="CHEBI:29105"/>
    </ligand>
</feature>
<keyword evidence="3 13" id="KW-0436">Ligase</keyword>
<dbReference type="InterPro" id="IPR018164">
    <property type="entry name" value="Ala-tRNA-synth_IIc_N"/>
</dbReference>
<dbReference type="GO" id="GO:0005524">
    <property type="term" value="F:ATP binding"/>
    <property type="evidence" value="ECO:0007669"/>
    <property type="project" value="UniProtKB-UniRule"/>
</dbReference>
<keyword evidence="8 13" id="KW-0694">RNA-binding</keyword>
<keyword evidence="5 13" id="KW-0547">Nucleotide-binding</keyword>
<dbReference type="SUPFAM" id="SSF55681">
    <property type="entry name" value="Class II aaRS and biotin synthetases"/>
    <property type="match status" value="1"/>
</dbReference>
<comment type="cofactor">
    <cofactor evidence="13">
        <name>Zn(2+)</name>
        <dbReference type="ChEBI" id="CHEBI:29105"/>
    </cofactor>
    <text evidence="13">Binds 1 zinc ion per subunit.</text>
</comment>
<dbReference type="FunFam" id="3.30.980.10:FF:000004">
    <property type="entry name" value="Alanine--tRNA ligase, cytoplasmic"/>
    <property type="match status" value="1"/>
</dbReference>
<organism evidence="16 17">
    <name type="scientific">Mogibacterium diversum</name>
    <dbReference type="NCBI Taxonomy" id="114527"/>
    <lineage>
        <taxon>Bacteria</taxon>
        <taxon>Bacillati</taxon>
        <taxon>Bacillota</taxon>
        <taxon>Clostridia</taxon>
        <taxon>Peptostreptococcales</taxon>
        <taxon>Anaerovoracaceae</taxon>
        <taxon>Mogibacterium</taxon>
    </lineage>
</organism>
<keyword evidence="14" id="KW-0175">Coiled coil</keyword>
<feature type="domain" description="Alanyl-transfer RNA synthetases family profile" evidence="15">
    <location>
        <begin position="4"/>
        <end position="700"/>
    </location>
</feature>
<dbReference type="FunFam" id="3.10.310.40:FF:000001">
    <property type="entry name" value="Alanine--tRNA ligase"/>
    <property type="match status" value="1"/>
</dbReference>
<dbReference type="Gene3D" id="3.10.310.40">
    <property type="match status" value="1"/>
</dbReference>
<dbReference type="NCBIfam" id="TIGR00344">
    <property type="entry name" value="alaS"/>
    <property type="match status" value="1"/>
</dbReference>
<dbReference type="InterPro" id="IPR050058">
    <property type="entry name" value="Ala-tRNA_ligase"/>
</dbReference>
<dbReference type="InterPro" id="IPR023033">
    <property type="entry name" value="Ala_tRNA_ligase_euk/bac"/>
</dbReference>
<evidence type="ECO:0000256" key="1">
    <source>
        <dbReference type="ARBA" id="ARBA00008226"/>
    </source>
</evidence>
<dbReference type="OrthoDB" id="9803884at2"/>
<evidence type="ECO:0000256" key="9">
    <source>
        <dbReference type="ARBA" id="ARBA00022917"/>
    </source>
</evidence>
<evidence type="ECO:0000256" key="5">
    <source>
        <dbReference type="ARBA" id="ARBA00022741"/>
    </source>
</evidence>
<dbReference type="Gene3D" id="3.30.930.10">
    <property type="entry name" value="Bira Bifunctional Protein, Domain 2"/>
    <property type="match status" value="1"/>
</dbReference>
<dbReference type="PROSITE" id="PS50860">
    <property type="entry name" value="AA_TRNA_LIGASE_II_ALA"/>
    <property type="match status" value="1"/>
</dbReference>
<dbReference type="Gene3D" id="3.30.980.10">
    <property type="entry name" value="Threonyl-trna Synthetase, Chain A, domain 2"/>
    <property type="match status" value="1"/>
</dbReference>
<dbReference type="PANTHER" id="PTHR11777">
    <property type="entry name" value="ALANYL-TRNA SYNTHETASE"/>
    <property type="match status" value="1"/>
</dbReference>
<evidence type="ECO:0000313" key="17">
    <source>
        <dbReference type="Proteomes" id="UP000237883"/>
    </source>
</evidence>
<dbReference type="GO" id="GO:0016740">
    <property type="term" value="F:transferase activity"/>
    <property type="evidence" value="ECO:0007669"/>
    <property type="project" value="UniProtKB-ARBA"/>
</dbReference>
<evidence type="ECO:0000256" key="2">
    <source>
        <dbReference type="ARBA" id="ARBA00022555"/>
    </source>
</evidence>
<evidence type="ECO:0000256" key="14">
    <source>
        <dbReference type="SAM" id="Coils"/>
    </source>
</evidence>
<dbReference type="AlphaFoldDB" id="A0A2S0L3D3"/>
<keyword evidence="6 13" id="KW-0862">Zinc</keyword>
<gene>
    <name evidence="13" type="primary">alaS</name>
    <name evidence="16" type="ORF">C5Q96_02510</name>
</gene>
<dbReference type="GO" id="GO:0005829">
    <property type="term" value="C:cytosol"/>
    <property type="evidence" value="ECO:0007669"/>
    <property type="project" value="TreeGrafter"/>
</dbReference>
<dbReference type="GO" id="GO:0004813">
    <property type="term" value="F:alanine-tRNA ligase activity"/>
    <property type="evidence" value="ECO:0007669"/>
    <property type="project" value="UniProtKB-UniRule"/>
</dbReference>
<evidence type="ECO:0000313" key="16">
    <source>
        <dbReference type="EMBL" id="AVM47788.1"/>
    </source>
</evidence>
<dbReference type="HAMAP" id="MF_00036_B">
    <property type="entry name" value="Ala_tRNA_synth_B"/>
    <property type="match status" value="1"/>
</dbReference>
<comment type="function">
    <text evidence="11 13">Catalyzes the attachment of alanine to tRNA(Ala) in a two-step reaction: alanine is first activated by ATP to form Ala-AMP and then transferred to the acceptor end of tRNA(Ala). Also edits incorrectly charged Ser-tRNA(Ala) and Gly-tRNA(Ala) via its editing domain.</text>
</comment>
<dbReference type="CDD" id="cd00673">
    <property type="entry name" value="AlaRS_core"/>
    <property type="match status" value="1"/>
</dbReference>
<dbReference type="PRINTS" id="PR00980">
    <property type="entry name" value="TRNASYNTHALA"/>
</dbReference>
<dbReference type="Pfam" id="PF01411">
    <property type="entry name" value="tRNA-synt_2c"/>
    <property type="match status" value="1"/>
</dbReference>
<evidence type="ECO:0000256" key="12">
    <source>
        <dbReference type="ARBA" id="ARBA00048300"/>
    </source>
</evidence>
<dbReference type="InterPro" id="IPR045864">
    <property type="entry name" value="aa-tRNA-synth_II/BPL/LPL"/>
</dbReference>
<dbReference type="GO" id="GO:0006419">
    <property type="term" value="P:alanyl-tRNA aminoacylation"/>
    <property type="evidence" value="ECO:0007669"/>
    <property type="project" value="UniProtKB-UniRule"/>
</dbReference>
<dbReference type="Pfam" id="PF02272">
    <property type="entry name" value="DHHA1"/>
    <property type="match status" value="1"/>
</dbReference>
<evidence type="ECO:0000256" key="11">
    <source>
        <dbReference type="ARBA" id="ARBA00024779"/>
    </source>
</evidence>
<dbReference type="RefSeq" id="WP_106056868.1">
    <property type="nucleotide sequence ID" value="NZ_CP027228.1"/>
</dbReference>
<dbReference type="InterPro" id="IPR003156">
    <property type="entry name" value="DHHA1_dom"/>
</dbReference>
<keyword evidence="7 13" id="KW-0067">ATP-binding</keyword>
<keyword evidence="13" id="KW-0963">Cytoplasm</keyword>
<dbReference type="Pfam" id="PF07973">
    <property type="entry name" value="tRNA_SAD"/>
    <property type="match status" value="1"/>
</dbReference>
<evidence type="ECO:0000256" key="6">
    <source>
        <dbReference type="ARBA" id="ARBA00022833"/>
    </source>
</evidence>
<evidence type="ECO:0000256" key="7">
    <source>
        <dbReference type="ARBA" id="ARBA00022840"/>
    </source>
</evidence>
<dbReference type="Gene3D" id="2.40.30.130">
    <property type="match status" value="1"/>
</dbReference>